<protein>
    <submittedName>
        <fullName evidence="1">Uncharacterized protein</fullName>
    </submittedName>
</protein>
<dbReference type="Proteomes" id="UP001521184">
    <property type="component" value="Unassembled WGS sequence"/>
</dbReference>
<accession>A0ABR3U042</accession>
<name>A0ABR3U042_9PEZI</name>
<organism evidence="1 2">
    <name type="scientific">Diplodia intermedia</name>
    <dbReference type="NCBI Taxonomy" id="856260"/>
    <lineage>
        <taxon>Eukaryota</taxon>
        <taxon>Fungi</taxon>
        <taxon>Dikarya</taxon>
        <taxon>Ascomycota</taxon>
        <taxon>Pezizomycotina</taxon>
        <taxon>Dothideomycetes</taxon>
        <taxon>Dothideomycetes incertae sedis</taxon>
        <taxon>Botryosphaeriales</taxon>
        <taxon>Botryosphaeriaceae</taxon>
        <taxon>Diplodia</taxon>
    </lineage>
</organism>
<dbReference type="EMBL" id="JAKEKT020000008">
    <property type="protein sequence ID" value="KAL1648705.1"/>
    <property type="molecule type" value="Genomic_DNA"/>
</dbReference>
<evidence type="ECO:0000313" key="1">
    <source>
        <dbReference type="EMBL" id="KAL1648705.1"/>
    </source>
</evidence>
<evidence type="ECO:0000313" key="2">
    <source>
        <dbReference type="Proteomes" id="UP001521184"/>
    </source>
</evidence>
<proteinExistence type="predicted"/>
<gene>
    <name evidence="1" type="ORF">SLS58_001879</name>
</gene>
<comment type="caution">
    <text evidence="1">The sequence shown here is derived from an EMBL/GenBank/DDBJ whole genome shotgun (WGS) entry which is preliminary data.</text>
</comment>
<keyword evidence="2" id="KW-1185">Reference proteome</keyword>
<reference evidence="1 2" key="1">
    <citation type="journal article" date="2023" name="Plant Dis.">
        <title>First Report of Diplodia intermedia Causing Canker and Dieback Diseases on Apple Trees in Canada.</title>
        <authorList>
            <person name="Ellouze W."/>
            <person name="Ilyukhin E."/>
            <person name="Sulman M."/>
            <person name="Ali S."/>
        </authorList>
    </citation>
    <scope>NUCLEOTIDE SEQUENCE [LARGE SCALE GENOMIC DNA]</scope>
    <source>
        <strain evidence="1 2">M45-28</strain>
    </source>
</reference>
<sequence length="504" mass="56985">MHHLLGLPRELRDEIIEDALELPTPTFDAALANRSKDGIHLIRLSKPPKYPTTACALELVNHHLLDETRSAINRISSDLPNYSLDVIIASGFDEIWPTWTCVPKLCERINRVDVTVRLFDTDRAASGPNAHLPKLDLQCPRRIFGALSDRRLLTRPDGRPSRVLATAFYWMLKHFLDHGPSSETLPPFRRVSVKEICLNFVEPETGQNCQERSAAAIETSIMEHLRLLLTMGDWTACYGGLLFEGVGSITSSVEGKLTTKIDLGDWLYQKSSDPENHLSWRFPDINKLIRDEVVAELTSYYGFLAGLHIPESAILYPPPGGWPTITKESFASCGKTNAVIDLLRHIPYIEEQPLDNYNQRYAIYEGCCAVDYRHPKFAGENGRGHFYDAEFPMNEPANEEVARCRPAPTPHVVVLGNLFRERNGNFFTVDTCKGTATIHHWQAGHGLTYPVKPFFEMLKERYRSMSVGKRLDLLSRTTMGRSMQGFPSTSSKNINNMLTEFKIL</sequence>